<evidence type="ECO:0000313" key="2">
    <source>
        <dbReference type="EMBL" id="MCX7572178.1"/>
    </source>
</evidence>
<feature type="domain" description="N-acetyltransferase" evidence="1">
    <location>
        <begin position="1"/>
        <end position="135"/>
    </location>
</feature>
<evidence type="ECO:0000313" key="3">
    <source>
        <dbReference type="Proteomes" id="UP001208017"/>
    </source>
</evidence>
<accession>A0ABT3X5K4</accession>
<protein>
    <submittedName>
        <fullName evidence="2">GNAT family N-acetyltransferase</fullName>
        <ecNumber evidence="2">2.3.1.-</ecNumber>
    </submittedName>
</protein>
<dbReference type="Pfam" id="PF18014">
    <property type="entry name" value="Acetyltransf_18"/>
    <property type="match status" value="1"/>
</dbReference>
<dbReference type="Proteomes" id="UP001208017">
    <property type="component" value="Unassembled WGS sequence"/>
</dbReference>
<sequence>MNLQPLHTEDIPSLIDLSASLGWDYSHPDLQTILTSGIAYGHKTPTGKLISSAAIFPYGPKLASLGMVMVDPAHRRLGLGQAATQKVMDSLPDKTTPITLVATEQGVPLYEKMGYRTVSTLHKFIAETYHTPQNPTKIPNHHHLQQLSKTHLDEILHLDRTALGADRGKFLQARLQQSNAGVILRRQTDNTAVGYALSIPGTVVTILGPVIAPDTDLALALIDHLARQTNGAVRIDIPSEQTALIEKLPLHGFILQATPPVMLFNANHLPQRNPTLYGIAAQAFG</sequence>
<keyword evidence="2" id="KW-0808">Transferase</keyword>
<dbReference type="InterPro" id="IPR052729">
    <property type="entry name" value="Acyl/Acetyltrans_Enzymes"/>
</dbReference>
<reference evidence="2 3" key="1">
    <citation type="submission" date="2022-11" db="EMBL/GenBank/DDBJ databases">
        <title>Study of microbial diversity in lake waters.</title>
        <authorList>
            <person name="Zhang J."/>
        </authorList>
    </citation>
    <scope>NUCLEOTIDE SEQUENCE [LARGE SCALE GENOMIC DNA]</scope>
    <source>
        <strain evidence="2 3">DT12</strain>
    </source>
</reference>
<dbReference type="PROSITE" id="PS51186">
    <property type="entry name" value="GNAT"/>
    <property type="match status" value="1"/>
</dbReference>
<dbReference type="Gene3D" id="3.40.630.30">
    <property type="match status" value="1"/>
</dbReference>
<dbReference type="EC" id="2.3.1.-" evidence="2"/>
<gene>
    <name evidence="2" type="ORF">OS242_19835</name>
</gene>
<dbReference type="Gene3D" id="3.40.630.90">
    <property type="match status" value="1"/>
</dbReference>
<dbReference type="EMBL" id="JAPMLT010000016">
    <property type="protein sequence ID" value="MCX7572178.1"/>
    <property type="molecule type" value="Genomic_DNA"/>
</dbReference>
<keyword evidence="2" id="KW-0012">Acyltransferase</keyword>
<dbReference type="PANTHER" id="PTHR47237">
    <property type="entry name" value="SLL0310 PROTEIN"/>
    <property type="match status" value="1"/>
</dbReference>
<dbReference type="InterPro" id="IPR041496">
    <property type="entry name" value="YitH/HolE_GNAT"/>
</dbReference>
<keyword evidence="3" id="KW-1185">Reference proteome</keyword>
<dbReference type="InterPro" id="IPR000182">
    <property type="entry name" value="GNAT_dom"/>
</dbReference>
<dbReference type="InterPro" id="IPR016181">
    <property type="entry name" value="Acyl_CoA_acyltransferase"/>
</dbReference>
<dbReference type="SUPFAM" id="SSF55729">
    <property type="entry name" value="Acyl-CoA N-acyltransferases (Nat)"/>
    <property type="match status" value="1"/>
</dbReference>
<evidence type="ECO:0000259" key="1">
    <source>
        <dbReference type="PROSITE" id="PS51186"/>
    </source>
</evidence>
<organism evidence="2 3">
    <name type="scientific">Tumebacillus lacus</name>
    <dbReference type="NCBI Taxonomy" id="2995335"/>
    <lineage>
        <taxon>Bacteria</taxon>
        <taxon>Bacillati</taxon>
        <taxon>Bacillota</taxon>
        <taxon>Bacilli</taxon>
        <taxon>Bacillales</taxon>
        <taxon>Alicyclobacillaceae</taxon>
        <taxon>Tumebacillus</taxon>
    </lineage>
</organism>
<dbReference type="GO" id="GO:0016746">
    <property type="term" value="F:acyltransferase activity"/>
    <property type="evidence" value="ECO:0007669"/>
    <property type="project" value="UniProtKB-KW"/>
</dbReference>
<name>A0ABT3X5K4_9BACL</name>
<dbReference type="RefSeq" id="WP_267153427.1">
    <property type="nucleotide sequence ID" value="NZ_JAPMLT010000016.1"/>
</dbReference>
<comment type="caution">
    <text evidence="2">The sequence shown here is derived from an EMBL/GenBank/DDBJ whole genome shotgun (WGS) entry which is preliminary data.</text>
</comment>
<dbReference type="PANTHER" id="PTHR47237:SF2">
    <property type="entry name" value="BLL4206 PROTEIN"/>
    <property type="match status" value="1"/>
</dbReference>
<dbReference type="Pfam" id="PF00583">
    <property type="entry name" value="Acetyltransf_1"/>
    <property type="match status" value="1"/>
</dbReference>
<dbReference type="CDD" id="cd04301">
    <property type="entry name" value="NAT_SF"/>
    <property type="match status" value="1"/>
</dbReference>
<proteinExistence type="predicted"/>